<sequence length="147" mass="16661">VWRARRLVMARALITFPRARSERLMLAPSRKRAPLVLVALALSEPARSIRLILATQAFGLRLAVLSCCLKYIWTKESKTCRIIFHCVTTVTVFFMDTSNLTRTKKKKTHLRSFTPTTASTTSANIFQKQAFFLCRSRLVVSGRIGVT</sequence>
<evidence type="ECO:0000313" key="2">
    <source>
        <dbReference type="Proteomes" id="UP000261660"/>
    </source>
</evidence>
<proteinExistence type="predicted"/>
<reference evidence="1" key="1">
    <citation type="submission" date="2025-08" db="UniProtKB">
        <authorList>
            <consortium name="Ensembl"/>
        </authorList>
    </citation>
    <scope>IDENTIFICATION</scope>
</reference>
<dbReference type="Ensembl" id="ENSLBET00000003510.1">
    <property type="protein sequence ID" value="ENSLBEP00000003338.1"/>
    <property type="gene ID" value="ENSLBEG00000002591.1"/>
</dbReference>
<dbReference type="InParanoid" id="A0A3Q3E8F0"/>
<organism evidence="1 2">
    <name type="scientific">Labrus bergylta</name>
    <name type="common">ballan wrasse</name>
    <dbReference type="NCBI Taxonomy" id="56723"/>
    <lineage>
        <taxon>Eukaryota</taxon>
        <taxon>Metazoa</taxon>
        <taxon>Chordata</taxon>
        <taxon>Craniata</taxon>
        <taxon>Vertebrata</taxon>
        <taxon>Euteleostomi</taxon>
        <taxon>Actinopterygii</taxon>
        <taxon>Neopterygii</taxon>
        <taxon>Teleostei</taxon>
        <taxon>Neoteleostei</taxon>
        <taxon>Acanthomorphata</taxon>
        <taxon>Eupercaria</taxon>
        <taxon>Labriformes</taxon>
        <taxon>Labridae</taxon>
        <taxon>Labrus</taxon>
    </lineage>
</organism>
<evidence type="ECO:0000313" key="1">
    <source>
        <dbReference type="Ensembl" id="ENSLBEP00000003338.1"/>
    </source>
</evidence>
<keyword evidence="2" id="KW-1185">Reference proteome</keyword>
<accession>A0A3Q3E8F0</accession>
<protein>
    <submittedName>
        <fullName evidence="1">Uncharacterized protein</fullName>
    </submittedName>
</protein>
<reference evidence="1" key="2">
    <citation type="submission" date="2025-09" db="UniProtKB">
        <authorList>
            <consortium name="Ensembl"/>
        </authorList>
    </citation>
    <scope>IDENTIFICATION</scope>
</reference>
<dbReference type="AlphaFoldDB" id="A0A3Q3E8F0"/>
<dbReference type="GeneTree" id="ENSGT00940000181314"/>
<name>A0A3Q3E8F0_9LABR</name>
<dbReference type="Proteomes" id="UP000261660">
    <property type="component" value="Unplaced"/>
</dbReference>